<reference evidence="3 4" key="1">
    <citation type="submission" date="2019-06" db="EMBL/GenBank/DDBJ databases">
        <title>Sequencing the genomes of 1000 actinobacteria strains.</title>
        <authorList>
            <person name="Klenk H.-P."/>
        </authorList>
    </citation>
    <scope>NUCLEOTIDE SEQUENCE [LARGE SCALE GENOMIC DNA]</scope>
    <source>
        <strain evidence="3 4">DSM 19828</strain>
    </source>
</reference>
<feature type="transmembrane region" description="Helical" evidence="2">
    <location>
        <begin position="39"/>
        <end position="63"/>
    </location>
</feature>
<feature type="region of interest" description="Disordered" evidence="1">
    <location>
        <begin position="67"/>
        <end position="92"/>
    </location>
</feature>
<evidence type="ECO:0000256" key="1">
    <source>
        <dbReference type="SAM" id="MobiDB-lite"/>
    </source>
</evidence>
<keyword evidence="2" id="KW-0812">Transmembrane</keyword>
<gene>
    <name evidence="3" type="ORF">FB459_2496</name>
</gene>
<feature type="transmembrane region" description="Helical" evidence="2">
    <location>
        <begin position="12"/>
        <end position="33"/>
    </location>
</feature>
<dbReference type="EMBL" id="VFMO01000001">
    <property type="protein sequence ID" value="TQJ14979.1"/>
    <property type="molecule type" value="Genomic_DNA"/>
</dbReference>
<evidence type="ECO:0000256" key="2">
    <source>
        <dbReference type="SAM" id="Phobius"/>
    </source>
</evidence>
<evidence type="ECO:0000313" key="4">
    <source>
        <dbReference type="Proteomes" id="UP000320806"/>
    </source>
</evidence>
<sequence>MAEKHLDNHGKSVASWTAVGILLLAAVLIGVGIMINQSLIAWVGAALVVVGVIAGAGLTAAGFGSKPHEAPKLQAATPDHESRGARDAQSAH</sequence>
<dbReference type="RefSeq" id="WP_129625047.1">
    <property type="nucleotide sequence ID" value="NZ_BAABCI010000006.1"/>
</dbReference>
<dbReference type="Pfam" id="PF20447">
    <property type="entry name" value="DUF6704"/>
    <property type="match status" value="1"/>
</dbReference>
<dbReference type="NCBIfam" id="NF041681">
    <property type="entry name" value="HGxxPAAW"/>
    <property type="match status" value="1"/>
</dbReference>
<dbReference type="Proteomes" id="UP000320806">
    <property type="component" value="Unassembled WGS sequence"/>
</dbReference>
<organism evidence="3 4">
    <name type="scientific">Yimella lutea</name>
    <dbReference type="NCBI Taxonomy" id="587872"/>
    <lineage>
        <taxon>Bacteria</taxon>
        <taxon>Bacillati</taxon>
        <taxon>Actinomycetota</taxon>
        <taxon>Actinomycetes</taxon>
        <taxon>Micrococcales</taxon>
        <taxon>Dermacoccaceae</taxon>
        <taxon>Yimella</taxon>
    </lineage>
</organism>
<protein>
    <submittedName>
        <fullName evidence="3">Uncharacterized protein</fullName>
    </submittedName>
</protein>
<name>A0A542EI51_9MICO</name>
<dbReference type="InterPro" id="IPR046550">
    <property type="entry name" value="DUF6704"/>
</dbReference>
<keyword evidence="2" id="KW-1133">Transmembrane helix</keyword>
<evidence type="ECO:0000313" key="3">
    <source>
        <dbReference type="EMBL" id="TQJ14979.1"/>
    </source>
</evidence>
<keyword evidence="4" id="KW-1185">Reference proteome</keyword>
<dbReference type="AlphaFoldDB" id="A0A542EI51"/>
<comment type="caution">
    <text evidence="3">The sequence shown here is derived from an EMBL/GenBank/DDBJ whole genome shotgun (WGS) entry which is preliminary data.</text>
</comment>
<keyword evidence="2" id="KW-0472">Membrane</keyword>
<proteinExistence type="predicted"/>
<accession>A0A542EI51</accession>